<keyword evidence="2" id="KW-1185">Reference proteome</keyword>
<dbReference type="Proteomes" id="UP001152888">
    <property type="component" value="Unassembled WGS sequence"/>
</dbReference>
<dbReference type="AlphaFoldDB" id="A0A9P0NVX2"/>
<dbReference type="OrthoDB" id="74460at2759"/>
<reference evidence="1" key="1">
    <citation type="submission" date="2022-03" db="EMBL/GenBank/DDBJ databases">
        <authorList>
            <person name="Sayadi A."/>
        </authorList>
    </citation>
    <scope>NUCLEOTIDE SEQUENCE</scope>
</reference>
<accession>A0A9P0NVX2</accession>
<sequence>MESSNAFFKNSRRACNVSFAGAWGLKQLVQAKSEDRLPNIKLCKRKSWRAVEHSSEIRSTNNMYE</sequence>
<comment type="caution">
    <text evidence="1">The sequence shown here is derived from an EMBL/GenBank/DDBJ whole genome shotgun (WGS) entry which is preliminary data.</text>
</comment>
<name>A0A9P0NVX2_ACAOB</name>
<gene>
    <name evidence="1" type="ORF">ACAOBT_LOCUS4058</name>
</gene>
<organism evidence="1 2">
    <name type="scientific">Acanthoscelides obtectus</name>
    <name type="common">Bean weevil</name>
    <name type="synonym">Bruchus obtectus</name>
    <dbReference type="NCBI Taxonomy" id="200917"/>
    <lineage>
        <taxon>Eukaryota</taxon>
        <taxon>Metazoa</taxon>
        <taxon>Ecdysozoa</taxon>
        <taxon>Arthropoda</taxon>
        <taxon>Hexapoda</taxon>
        <taxon>Insecta</taxon>
        <taxon>Pterygota</taxon>
        <taxon>Neoptera</taxon>
        <taxon>Endopterygota</taxon>
        <taxon>Coleoptera</taxon>
        <taxon>Polyphaga</taxon>
        <taxon>Cucujiformia</taxon>
        <taxon>Chrysomeloidea</taxon>
        <taxon>Chrysomelidae</taxon>
        <taxon>Bruchinae</taxon>
        <taxon>Bruchini</taxon>
        <taxon>Acanthoscelides</taxon>
    </lineage>
</organism>
<dbReference type="EMBL" id="CAKOFQ010006693">
    <property type="protein sequence ID" value="CAH1961276.1"/>
    <property type="molecule type" value="Genomic_DNA"/>
</dbReference>
<evidence type="ECO:0000313" key="2">
    <source>
        <dbReference type="Proteomes" id="UP001152888"/>
    </source>
</evidence>
<evidence type="ECO:0000313" key="1">
    <source>
        <dbReference type="EMBL" id="CAH1961276.1"/>
    </source>
</evidence>
<protein>
    <submittedName>
        <fullName evidence="1">Uncharacterized protein</fullName>
    </submittedName>
</protein>
<proteinExistence type="predicted"/>